<feature type="active site" description="Proton donor/acceptor" evidence="11">
    <location>
        <position position="364"/>
    </location>
</feature>
<keyword evidence="7" id="KW-0378">Hydrolase</keyword>
<dbReference type="GO" id="GO:0004181">
    <property type="term" value="F:metallocarboxypeptidase activity"/>
    <property type="evidence" value="ECO:0007669"/>
    <property type="project" value="InterPro"/>
</dbReference>
<dbReference type="EMBL" id="CAAE01014605">
    <property type="protein sequence ID" value="CAG00666.1"/>
    <property type="molecule type" value="Genomic_DNA"/>
</dbReference>
<dbReference type="InterPro" id="IPR000834">
    <property type="entry name" value="Peptidase_M14"/>
</dbReference>
<sequence length="402" mass="46423">SVPAQVDFWQPNSASLICQNATVDVHVKRNDTPAVHARLKQEHIDYGVSISNLQKEIEKQSGYRSSRKRRSEFQYDYEVYHSLEEIQSWMFEMNRTQAHLVDLFSVGKSYEGRPLYVLQVGGKLQLSDMQDYKTPNWEVMPCQVGKRSRRQKKAVWIDCGVHAREWIGPAFCQWFVREAVSSYQLDSGMRRLLNQLTFYIMPVFNVDGYYFSWTKDRFWRKTRSKNHKFHCRGVDANRNWKVKWCAQGASTHPCDDTYCGPFPESEPEVKAVAKFLRKHKKRVKAYISIHAYAQMLLYPYSYKYTTIPNFDCVESAARSAVTALYAAYGLKYRYGPASTTLYISSGSSIDWAYKNGIPYTFAFELRDTGHFGFLLPESLIGPTCTETTRAVKAIASGVLKKC</sequence>
<dbReference type="GO" id="GO:0008270">
    <property type="term" value="F:zinc ion binding"/>
    <property type="evidence" value="ECO:0007669"/>
    <property type="project" value="InterPro"/>
</dbReference>
<dbReference type="PROSITE" id="PS00133">
    <property type="entry name" value="CARBOXYPEPT_ZN_2"/>
    <property type="match status" value="1"/>
</dbReference>
<evidence type="ECO:0000256" key="9">
    <source>
        <dbReference type="ARBA" id="ARBA00023049"/>
    </source>
</evidence>
<evidence type="ECO:0000256" key="5">
    <source>
        <dbReference type="ARBA" id="ARBA00022723"/>
    </source>
</evidence>
<evidence type="ECO:0000256" key="10">
    <source>
        <dbReference type="ARBA" id="ARBA00023157"/>
    </source>
</evidence>
<dbReference type="SUPFAM" id="SSF53187">
    <property type="entry name" value="Zn-dependent exopeptidases"/>
    <property type="match status" value="1"/>
</dbReference>
<dbReference type="InterPro" id="IPR003146">
    <property type="entry name" value="M14A_act_pep"/>
</dbReference>
<dbReference type="SUPFAM" id="SSF54897">
    <property type="entry name" value="Protease propeptides/inhibitors"/>
    <property type="match status" value="1"/>
</dbReference>
<dbReference type="GO" id="GO:0006508">
    <property type="term" value="P:proteolysis"/>
    <property type="evidence" value="ECO:0007669"/>
    <property type="project" value="UniProtKB-KW"/>
</dbReference>
<dbReference type="OrthoDB" id="3626597at2759"/>
<name>Q4SFB6_TETNG</name>
<reference evidence="13" key="1">
    <citation type="journal article" date="2004" name="Nature">
        <title>Genome duplication in the teleost fish Tetraodon nigroviridis reveals the early vertebrate proto-karyotype.</title>
        <authorList>
            <person name="Jaillon O."/>
            <person name="Aury J.-M."/>
            <person name="Brunet F."/>
            <person name="Petit J.-L."/>
            <person name="Stange-Thomann N."/>
            <person name="Mauceli E."/>
            <person name="Bouneau L."/>
            <person name="Fischer C."/>
            <person name="Ozouf-Costaz C."/>
            <person name="Bernot A."/>
            <person name="Nicaud S."/>
            <person name="Jaffe D."/>
            <person name="Fisher S."/>
            <person name="Lutfalla G."/>
            <person name="Dossat C."/>
            <person name="Segurens B."/>
            <person name="Dasilva C."/>
            <person name="Salanoubat M."/>
            <person name="Levy M."/>
            <person name="Boudet N."/>
            <person name="Castellano S."/>
            <person name="Anthouard V."/>
            <person name="Jubin C."/>
            <person name="Castelli V."/>
            <person name="Katinka M."/>
            <person name="Vacherie B."/>
            <person name="Biemont C."/>
            <person name="Skalli Z."/>
            <person name="Cattolico L."/>
            <person name="Poulain J."/>
            <person name="De Berardinis V."/>
            <person name="Cruaud C."/>
            <person name="Duprat S."/>
            <person name="Brottier P."/>
            <person name="Coutanceau J.-P."/>
            <person name="Gouzy J."/>
            <person name="Parra G."/>
            <person name="Lardier G."/>
            <person name="Chapple C."/>
            <person name="McKernan K.J."/>
            <person name="McEwan P."/>
            <person name="Bosak S."/>
            <person name="Kellis M."/>
            <person name="Volff J.-N."/>
            <person name="Guigo R."/>
            <person name="Zody M.C."/>
            <person name="Mesirov J."/>
            <person name="Lindblad-Toh K."/>
            <person name="Birren B."/>
            <person name="Nusbaum C."/>
            <person name="Kahn D."/>
            <person name="Robinson-Rechavi M."/>
            <person name="Laudet V."/>
            <person name="Schachter V."/>
            <person name="Quetier F."/>
            <person name="Saurin W."/>
            <person name="Scarpelli C."/>
            <person name="Wincker P."/>
            <person name="Lander E.S."/>
            <person name="Weissenbach J."/>
            <person name="Roest Crollius H."/>
        </authorList>
    </citation>
    <scope>NUCLEOTIDE SEQUENCE [LARGE SCALE GENOMIC DNA]</scope>
</reference>
<protein>
    <submittedName>
        <fullName evidence="13">(spotted green pufferfish) hypothetical protein</fullName>
    </submittedName>
</protein>
<dbReference type="InterPro" id="IPR036990">
    <property type="entry name" value="M14A-like_propep"/>
</dbReference>
<comment type="cofactor">
    <cofactor evidence="1">
        <name>Zn(2+)</name>
        <dbReference type="ChEBI" id="CHEBI:29105"/>
    </cofactor>
</comment>
<comment type="caution">
    <text evidence="13">The sequence shown here is derived from an EMBL/GenBank/DDBJ whole genome shotgun (WGS) entry which is preliminary data.</text>
</comment>
<organism evidence="13">
    <name type="scientific">Tetraodon nigroviridis</name>
    <name type="common">Spotted green pufferfish</name>
    <name type="synonym">Chelonodon nigroviridis</name>
    <dbReference type="NCBI Taxonomy" id="99883"/>
    <lineage>
        <taxon>Eukaryota</taxon>
        <taxon>Metazoa</taxon>
        <taxon>Chordata</taxon>
        <taxon>Craniata</taxon>
        <taxon>Vertebrata</taxon>
        <taxon>Euteleostomi</taxon>
        <taxon>Actinopterygii</taxon>
        <taxon>Neopterygii</taxon>
        <taxon>Teleostei</taxon>
        <taxon>Neoteleostei</taxon>
        <taxon>Acanthomorphata</taxon>
        <taxon>Eupercaria</taxon>
        <taxon>Tetraodontiformes</taxon>
        <taxon>Tetradontoidea</taxon>
        <taxon>Tetraodontidae</taxon>
        <taxon>Tetraodon</taxon>
    </lineage>
</organism>
<dbReference type="PROSITE" id="PS00132">
    <property type="entry name" value="CARBOXYPEPT_ZN_1"/>
    <property type="match status" value="1"/>
</dbReference>
<dbReference type="Pfam" id="PF00246">
    <property type="entry name" value="Peptidase_M14"/>
    <property type="match status" value="1"/>
</dbReference>
<feature type="domain" description="Peptidase M14" evidence="12">
    <location>
        <begin position="79"/>
        <end position="398"/>
    </location>
</feature>
<evidence type="ECO:0000256" key="11">
    <source>
        <dbReference type="PROSITE-ProRule" id="PRU01379"/>
    </source>
</evidence>
<proteinExistence type="inferred from homology"/>
<reference evidence="13" key="2">
    <citation type="submission" date="2004-02" db="EMBL/GenBank/DDBJ databases">
        <authorList>
            <consortium name="Genoscope"/>
            <consortium name="Whitehead Institute Centre for Genome Research"/>
        </authorList>
    </citation>
    <scope>NUCLEOTIDE SEQUENCE</scope>
</reference>
<dbReference type="FunFam" id="3.40.630.10:FF:000001">
    <property type="entry name" value="Carboxypeptidase B"/>
    <property type="match status" value="1"/>
</dbReference>
<keyword evidence="9" id="KW-0482">Metalloprotease</keyword>
<dbReference type="Gene3D" id="3.40.630.10">
    <property type="entry name" value="Zn peptidases"/>
    <property type="match status" value="1"/>
</dbReference>
<keyword evidence="8" id="KW-0862">Zinc</keyword>
<dbReference type="PRINTS" id="PR00765">
    <property type="entry name" value="CRBOXYPTASEA"/>
</dbReference>
<accession>Q4SFB6</accession>
<keyword evidence="6" id="KW-0732">Signal</keyword>
<evidence type="ECO:0000256" key="1">
    <source>
        <dbReference type="ARBA" id="ARBA00001947"/>
    </source>
</evidence>
<dbReference type="InterPro" id="IPR057247">
    <property type="entry name" value="CARBOXYPEPT_ZN_2"/>
</dbReference>
<evidence type="ECO:0000256" key="3">
    <source>
        <dbReference type="ARBA" id="ARBA00022645"/>
    </source>
</evidence>
<evidence type="ECO:0000256" key="7">
    <source>
        <dbReference type="ARBA" id="ARBA00022801"/>
    </source>
</evidence>
<feature type="non-terminal residue" evidence="13">
    <location>
        <position position="1"/>
    </location>
</feature>
<dbReference type="AlphaFoldDB" id="Q4SFB6"/>
<dbReference type="Gene3D" id="3.30.70.340">
    <property type="entry name" value="Metallocarboxypeptidase-like"/>
    <property type="match status" value="1"/>
</dbReference>
<dbReference type="PANTHER" id="PTHR11705">
    <property type="entry name" value="PROTEASE FAMILY M14 CARBOXYPEPTIDASE A,B"/>
    <property type="match status" value="1"/>
</dbReference>
<keyword evidence="3" id="KW-0121">Carboxypeptidase</keyword>
<keyword evidence="5" id="KW-0479">Metal-binding</keyword>
<dbReference type="GO" id="GO:0005615">
    <property type="term" value="C:extracellular space"/>
    <property type="evidence" value="ECO:0007669"/>
    <property type="project" value="TreeGrafter"/>
</dbReference>
<evidence type="ECO:0000256" key="4">
    <source>
        <dbReference type="ARBA" id="ARBA00022670"/>
    </source>
</evidence>
<comment type="similarity">
    <text evidence="2 11">Belongs to the peptidase M14 family.</text>
</comment>
<keyword evidence="10" id="KW-1015">Disulfide bond</keyword>
<dbReference type="MEROPS" id="M14.018"/>
<evidence type="ECO:0000256" key="6">
    <source>
        <dbReference type="ARBA" id="ARBA00022729"/>
    </source>
</evidence>
<dbReference type="PROSITE" id="PS52035">
    <property type="entry name" value="PEPTIDASE_M14"/>
    <property type="match status" value="1"/>
</dbReference>
<evidence type="ECO:0000256" key="8">
    <source>
        <dbReference type="ARBA" id="ARBA00022833"/>
    </source>
</evidence>
<dbReference type="KEGG" id="tng:GSTEN00019168G001"/>
<evidence type="ECO:0000313" key="13">
    <source>
        <dbReference type="EMBL" id="CAG00666.1"/>
    </source>
</evidence>
<evidence type="ECO:0000256" key="2">
    <source>
        <dbReference type="ARBA" id="ARBA00005988"/>
    </source>
</evidence>
<dbReference type="Pfam" id="PF02244">
    <property type="entry name" value="Propep_M14"/>
    <property type="match status" value="1"/>
</dbReference>
<dbReference type="SMART" id="SM00631">
    <property type="entry name" value="Zn_pept"/>
    <property type="match status" value="1"/>
</dbReference>
<feature type="non-terminal residue" evidence="13">
    <location>
        <position position="402"/>
    </location>
</feature>
<dbReference type="PANTHER" id="PTHR11705:SF18">
    <property type="entry name" value="CARBOXYPEPTIDASE A6"/>
    <property type="match status" value="1"/>
</dbReference>
<evidence type="ECO:0000259" key="12">
    <source>
        <dbReference type="PROSITE" id="PS52035"/>
    </source>
</evidence>
<dbReference type="InterPro" id="IPR057246">
    <property type="entry name" value="CARBOXYPEPT_ZN_1"/>
</dbReference>
<gene>
    <name evidence="13" type="ORF">GSTENG00019168001</name>
</gene>
<keyword evidence="4" id="KW-0645">Protease</keyword>